<dbReference type="GO" id="GO:0005739">
    <property type="term" value="C:mitochondrion"/>
    <property type="evidence" value="ECO:0007669"/>
    <property type="project" value="TreeGrafter"/>
</dbReference>
<sequence length="384" mass="42594">MFSPITIRTFRNLTSRISHGRYFYPLTEKNAFQITSTQIDAFSSKSMKVAILGAASKTGNSLSLFLKQSPLIDELAIFDNKCVYGLALDLNYIDTRCKVSTCNCPETSLEHTLEGAKIVMIVADDRIKENQHEVLKSNADRLSDLLPNVIKFSPQAMVAVVMNPINSLIPLAMEMYKKAGIYEYNRLFGVINYNCLRANTFAAKFMGVEPECMIVPVIGGGCPKTCIPLFSQAKPSTELSQIEASRLTQAVRIPNEELLTSSKVKEKTFLTLSFAAARFCMSLCKALRHERNVVEYAYVRSCMIPQLTYFAAPLELGPNGIQRYLGIPPLSDYECELLKAAIPCLKEAIKLGETLALGHENISSEVCPQHTDSCDKINSPRTSS</sequence>
<keyword evidence="11" id="KW-1185">Reference proteome</keyword>
<dbReference type="Pfam" id="PF02866">
    <property type="entry name" value="Ldh_1_C"/>
    <property type="match status" value="1"/>
</dbReference>
<dbReference type="EC" id="1.1.1.37" evidence="3"/>
<protein>
    <recommendedName>
        <fullName evidence="4">Malate dehydrogenase, mitochondrial</fullName>
        <ecNumber evidence="3">1.1.1.37</ecNumber>
    </recommendedName>
</protein>
<organism evidence="11 12">
    <name type="scientific">Bombus vosnesenskii</name>
    <dbReference type="NCBI Taxonomy" id="207650"/>
    <lineage>
        <taxon>Eukaryota</taxon>
        <taxon>Metazoa</taxon>
        <taxon>Ecdysozoa</taxon>
        <taxon>Arthropoda</taxon>
        <taxon>Hexapoda</taxon>
        <taxon>Insecta</taxon>
        <taxon>Pterygota</taxon>
        <taxon>Neoptera</taxon>
        <taxon>Endopterygota</taxon>
        <taxon>Hymenoptera</taxon>
        <taxon>Apocrita</taxon>
        <taxon>Aculeata</taxon>
        <taxon>Apoidea</taxon>
        <taxon>Anthophila</taxon>
        <taxon>Apidae</taxon>
        <taxon>Bombus</taxon>
        <taxon>Pyrobombus</taxon>
    </lineage>
</organism>
<dbReference type="GO" id="GO:0006099">
    <property type="term" value="P:tricarboxylic acid cycle"/>
    <property type="evidence" value="ECO:0007669"/>
    <property type="project" value="UniProtKB-KW"/>
</dbReference>
<evidence type="ECO:0000256" key="5">
    <source>
        <dbReference type="ARBA" id="ARBA00022532"/>
    </source>
</evidence>
<evidence type="ECO:0000313" key="12">
    <source>
        <dbReference type="RefSeq" id="XP_033358296.1"/>
    </source>
</evidence>
<dbReference type="Gene3D" id="3.90.110.10">
    <property type="entry name" value="Lactate dehydrogenase/glycoside hydrolase, family 4, C-terminal"/>
    <property type="match status" value="1"/>
</dbReference>
<dbReference type="KEGG" id="bvk:117237951"/>
<keyword evidence="7" id="KW-0520">NAD</keyword>
<comment type="similarity">
    <text evidence="1">Belongs to the LDH/MDH superfamily. MDH type 1 family.</text>
</comment>
<keyword evidence="6 8" id="KW-0560">Oxidoreductase</keyword>
<dbReference type="InterPro" id="IPR022383">
    <property type="entry name" value="Lactate/malate_DH_C"/>
</dbReference>
<dbReference type="PANTHER" id="PTHR11540:SF16">
    <property type="entry name" value="MALATE DEHYDROGENASE, MITOCHONDRIAL"/>
    <property type="match status" value="1"/>
</dbReference>
<evidence type="ECO:0000256" key="8">
    <source>
        <dbReference type="RuleBase" id="RU003369"/>
    </source>
</evidence>
<comment type="subunit">
    <text evidence="2">Homodimer.</text>
</comment>
<dbReference type="RefSeq" id="XP_033358296.1">
    <property type="nucleotide sequence ID" value="XM_033502405.1"/>
</dbReference>
<dbReference type="InterPro" id="IPR001236">
    <property type="entry name" value="Lactate/malate_DH_N"/>
</dbReference>
<dbReference type="Gene3D" id="3.40.50.720">
    <property type="entry name" value="NAD(P)-binding Rossmann-like Domain"/>
    <property type="match status" value="1"/>
</dbReference>
<reference evidence="12" key="1">
    <citation type="submission" date="2025-08" db="UniProtKB">
        <authorList>
            <consortium name="RefSeq"/>
        </authorList>
    </citation>
    <scope>IDENTIFICATION</scope>
    <source>
        <tissue evidence="12">Muscle</tissue>
    </source>
</reference>
<dbReference type="SUPFAM" id="SSF56327">
    <property type="entry name" value="LDH C-terminal domain-like"/>
    <property type="match status" value="1"/>
</dbReference>
<evidence type="ECO:0000256" key="6">
    <source>
        <dbReference type="ARBA" id="ARBA00023002"/>
    </source>
</evidence>
<dbReference type="InterPro" id="IPR036291">
    <property type="entry name" value="NAD(P)-bd_dom_sf"/>
</dbReference>
<feature type="domain" description="Lactate/malate dehydrogenase N-terminal" evidence="9">
    <location>
        <begin position="47"/>
        <end position="189"/>
    </location>
</feature>
<keyword evidence="5" id="KW-0816">Tricarboxylic acid cycle</keyword>
<dbReference type="AlphaFoldDB" id="A0A6J3L1G4"/>
<evidence type="ECO:0000259" key="10">
    <source>
        <dbReference type="Pfam" id="PF02866"/>
    </source>
</evidence>
<evidence type="ECO:0000256" key="2">
    <source>
        <dbReference type="ARBA" id="ARBA00011738"/>
    </source>
</evidence>
<gene>
    <name evidence="12" type="primary">LOC117237951</name>
</gene>
<dbReference type="SUPFAM" id="SSF51735">
    <property type="entry name" value="NAD(P)-binding Rossmann-fold domains"/>
    <property type="match status" value="1"/>
</dbReference>
<dbReference type="InterPro" id="IPR015955">
    <property type="entry name" value="Lactate_DH/Glyco_Ohase_4_C"/>
</dbReference>
<dbReference type="Pfam" id="PF00056">
    <property type="entry name" value="Ldh_1_N"/>
    <property type="match status" value="1"/>
</dbReference>
<accession>A0A6J3L1G4</accession>
<name>A0A6J3L1G4_9HYME</name>
<evidence type="ECO:0000313" key="11">
    <source>
        <dbReference type="Proteomes" id="UP000504631"/>
    </source>
</evidence>
<evidence type="ECO:0000256" key="3">
    <source>
        <dbReference type="ARBA" id="ARBA00012995"/>
    </source>
</evidence>
<dbReference type="GeneID" id="117237951"/>
<dbReference type="FunFam" id="3.40.50.720:FF:000268">
    <property type="entry name" value="Malate dehydrogenase"/>
    <property type="match status" value="1"/>
</dbReference>
<dbReference type="Proteomes" id="UP000504631">
    <property type="component" value="Unplaced"/>
</dbReference>
<dbReference type="PANTHER" id="PTHR11540">
    <property type="entry name" value="MALATE AND LACTATE DEHYDROGENASE"/>
    <property type="match status" value="1"/>
</dbReference>
<dbReference type="GO" id="GO:0030060">
    <property type="term" value="F:L-malate dehydrogenase (NAD+) activity"/>
    <property type="evidence" value="ECO:0007669"/>
    <property type="project" value="UniProtKB-EC"/>
</dbReference>
<evidence type="ECO:0000259" key="9">
    <source>
        <dbReference type="Pfam" id="PF00056"/>
    </source>
</evidence>
<evidence type="ECO:0000256" key="7">
    <source>
        <dbReference type="ARBA" id="ARBA00023027"/>
    </source>
</evidence>
<evidence type="ECO:0000256" key="4">
    <source>
        <dbReference type="ARBA" id="ARBA00016075"/>
    </source>
</evidence>
<feature type="domain" description="Lactate/malate dehydrogenase C-terminal" evidence="10">
    <location>
        <begin position="196"/>
        <end position="353"/>
    </location>
</feature>
<evidence type="ECO:0000256" key="1">
    <source>
        <dbReference type="ARBA" id="ARBA00008824"/>
    </source>
</evidence>
<proteinExistence type="inferred from homology"/>